<evidence type="ECO:0000256" key="1">
    <source>
        <dbReference type="SAM" id="Phobius"/>
    </source>
</evidence>
<feature type="transmembrane region" description="Helical" evidence="1">
    <location>
        <begin position="91"/>
        <end position="113"/>
    </location>
</feature>
<organism evidence="2 3">
    <name type="scientific">Pseudoxanthomonas mexicana</name>
    <dbReference type="NCBI Taxonomy" id="128785"/>
    <lineage>
        <taxon>Bacteria</taxon>
        <taxon>Pseudomonadati</taxon>
        <taxon>Pseudomonadota</taxon>
        <taxon>Gammaproteobacteria</taxon>
        <taxon>Lysobacterales</taxon>
        <taxon>Lysobacteraceae</taxon>
        <taxon>Pseudoxanthomonas</taxon>
    </lineage>
</organism>
<evidence type="ECO:0008006" key="4">
    <source>
        <dbReference type="Google" id="ProtNLM"/>
    </source>
</evidence>
<reference evidence="2 3" key="1">
    <citation type="submission" date="2020-08" db="EMBL/GenBank/DDBJ databases">
        <title>Streptomycin Non-resistant strain, P. mexicana.</title>
        <authorList>
            <person name="Ganesh-Kumar S."/>
            <person name="Zhe T."/>
            <person name="Yu Z."/>
            <person name="Min Y."/>
        </authorList>
    </citation>
    <scope>NUCLEOTIDE SEQUENCE [LARGE SCALE GENOMIC DNA]</scope>
    <source>
        <strain evidence="2 3">GTZY2</strain>
    </source>
</reference>
<evidence type="ECO:0000313" key="2">
    <source>
        <dbReference type="EMBL" id="QNN79622.1"/>
    </source>
</evidence>
<keyword evidence="1" id="KW-0812">Transmembrane</keyword>
<name>A0A7G9THP7_PSEMX</name>
<dbReference type="OrthoDB" id="5953088at2"/>
<gene>
    <name evidence="2" type="ORF">IAE60_05820</name>
</gene>
<keyword evidence="1" id="KW-0472">Membrane</keyword>
<accession>A0A7G9THP7</accession>
<dbReference type="EMBL" id="CP060731">
    <property type="protein sequence ID" value="QNN79622.1"/>
    <property type="molecule type" value="Genomic_DNA"/>
</dbReference>
<dbReference type="AlphaFoldDB" id="A0A7G9THP7"/>
<proteinExistence type="predicted"/>
<dbReference type="RefSeq" id="WP_162108078.1">
    <property type="nucleotide sequence ID" value="NZ_CP060731.1"/>
</dbReference>
<evidence type="ECO:0000313" key="3">
    <source>
        <dbReference type="Proteomes" id="UP000515838"/>
    </source>
</evidence>
<protein>
    <recommendedName>
        <fullName evidence="4">Transmembrane protein</fullName>
    </recommendedName>
</protein>
<feature type="transmembrane region" description="Helical" evidence="1">
    <location>
        <begin position="45"/>
        <end position="69"/>
    </location>
</feature>
<dbReference type="GeneID" id="81470476"/>
<sequence>MNLPLHYGVLGALEAGLIALLIGVLCFWVWNAVCHRANAAMGHAIGWACVSAVILGAGVDLWNMFYLGISRLESPLYARLALKGIHDPDGLGARVVLEVAGALAGVVIGWQWFRKKSADGTTRSGAEKTDP</sequence>
<dbReference type="Proteomes" id="UP000515838">
    <property type="component" value="Chromosome"/>
</dbReference>
<feature type="transmembrane region" description="Helical" evidence="1">
    <location>
        <begin position="12"/>
        <end position="33"/>
    </location>
</feature>
<keyword evidence="1" id="KW-1133">Transmembrane helix</keyword>